<reference evidence="2" key="1">
    <citation type="submission" date="2021-05" db="EMBL/GenBank/DDBJ databases">
        <authorList>
            <person name="Alioto T."/>
            <person name="Alioto T."/>
            <person name="Gomez Garrido J."/>
        </authorList>
    </citation>
    <scope>NUCLEOTIDE SEQUENCE</scope>
</reference>
<dbReference type="EMBL" id="HBUE01178661">
    <property type="protein sequence ID" value="CAG6519054.1"/>
    <property type="molecule type" value="Transcribed_RNA"/>
</dbReference>
<dbReference type="EMBL" id="HBUE01284235">
    <property type="protein sequence ID" value="CAG6570594.1"/>
    <property type="molecule type" value="Transcribed_RNA"/>
</dbReference>
<dbReference type="AlphaFoldDB" id="A0A8D7ZZ78"/>
<feature type="region of interest" description="Disordered" evidence="1">
    <location>
        <begin position="37"/>
        <end position="145"/>
    </location>
</feature>
<sequence length="145" mass="16364">MHPAAGPQVRRAVVGLRQAEQRQRSGVFAVHLPAVRGRREWDRRHQADADLHPPGRHGGRLNHALYRAGQAAERKWRRRGSGRGAGRAHRGGRRRGRRRRESVRSGTEPNPEQRRRSAEQQAVPADVGHVRRRGPLHWPDGVAGD</sequence>
<accession>A0A8D7ZZ78</accession>
<proteinExistence type="predicted"/>
<dbReference type="EMBL" id="HBUE01178655">
    <property type="protein sequence ID" value="CAG6519042.1"/>
    <property type="molecule type" value="Transcribed_RNA"/>
</dbReference>
<dbReference type="EMBL" id="HBUE01284239">
    <property type="protein sequence ID" value="CAG6570602.1"/>
    <property type="molecule type" value="Transcribed_RNA"/>
</dbReference>
<dbReference type="EMBL" id="HBUE01178656">
    <property type="protein sequence ID" value="CAG6519044.1"/>
    <property type="molecule type" value="Transcribed_RNA"/>
</dbReference>
<protein>
    <submittedName>
        <fullName evidence="2">(northern house mosquito) hypothetical protein</fullName>
    </submittedName>
</protein>
<dbReference type="EMBL" id="HBUE01284237">
    <property type="protein sequence ID" value="CAG6570598.1"/>
    <property type="molecule type" value="Transcribed_RNA"/>
</dbReference>
<dbReference type="EMBL" id="HBUE01004860">
    <property type="protein sequence ID" value="CAG6445475.1"/>
    <property type="molecule type" value="Transcribed_RNA"/>
</dbReference>
<dbReference type="EMBL" id="HBUE01284233">
    <property type="protein sequence ID" value="CAG6570590.1"/>
    <property type="molecule type" value="Transcribed_RNA"/>
</dbReference>
<dbReference type="EMBL" id="HBUE01284236">
    <property type="protein sequence ID" value="CAG6570596.1"/>
    <property type="molecule type" value="Transcribed_RNA"/>
</dbReference>
<dbReference type="EMBL" id="HBUE01178658">
    <property type="protein sequence ID" value="CAG6519048.1"/>
    <property type="molecule type" value="Transcribed_RNA"/>
</dbReference>
<dbReference type="EMBL" id="HBUE01284238">
    <property type="protein sequence ID" value="CAG6570600.1"/>
    <property type="molecule type" value="Transcribed_RNA"/>
</dbReference>
<dbReference type="EMBL" id="HBUE01178659">
    <property type="protein sequence ID" value="CAG6519050.1"/>
    <property type="molecule type" value="Transcribed_RNA"/>
</dbReference>
<name>A0A8D7ZZ78_CULPI</name>
<dbReference type="EMBL" id="HBUE01178653">
    <property type="protein sequence ID" value="CAG6519038.1"/>
    <property type="molecule type" value="Transcribed_RNA"/>
</dbReference>
<dbReference type="EMBL" id="HBUE01178660">
    <property type="protein sequence ID" value="CAG6519052.1"/>
    <property type="molecule type" value="Transcribed_RNA"/>
</dbReference>
<dbReference type="EMBL" id="HBUE01178657">
    <property type="protein sequence ID" value="CAG6519046.1"/>
    <property type="molecule type" value="Transcribed_RNA"/>
</dbReference>
<evidence type="ECO:0000256" key="1">
    <source>
        <dbReference type="SAM" id="MobiDB-lite"/>
    </source>
</evidence>
<dbReference type="EMBL" id="HBUE01284231">
    <property type="protein sequence ID" value="CAG6570586.1"/>
    <property type="molecule type" value="Transcribed_RNA"/>
</dbReference>
<organism evidence="2">
    <name type="scientific">Culex pipiens</name>
    <name type="common">House mosquito</name>
    <dbReference type="NCBI Taxonomy" id="7175"/>
    <lineage>
        <taxon>Eukaryota</taxon>
        <taxon>Metazoa</taxon>
        <taxon>Ecdysozoa</taxon>
        <taxon>Arthropoda</taxon>
        <taxon>Hexapoda</taxon>
        <taxon>Insecta</taxon>
        <taxon>Pterygota</taxon>
        <taxon>Neoptera</taxon>
        <taxon>Endopterygota</taxon>
        <taxon>Diptera</taxon>
        <taxon>Nematocera</taxon>
        <taxon>Culicoidea</taxon>
        <taxon>Culicidae</taxon>
        <taxon>Culicinae</taxon>
        <taxon>Culicini</taxon>
        <taxon>Culex</taxon>
        <taxon>Culex</taxon>
    </lineage>
</organism>
<feature type="compositionally biased region" description="Basic and acidic residues" evidence="1">
    <location>
        <begin position="37"/>
        <end position="53"/>
    </location>
</feature>
<feature type="compositionally biased region" description="Basic residues" evidence="1">
    <location>
        <begin position="75"/>
        <end position="101"/>
    </location>
</feature>
<dbReference type="EMBL" id="HBUE01284234">
    <property type="protein sequence ID" value="CAG6570592.1"/>
    <property type="molecule type" value="Transcribed_RNA"/>
</dbReference>
<dbReference type="EMBL" id="HBUE01004862">
    <property type="protein sequence ID" value="CAG6445477.1"/>
    <property type="molecule type" value="Transcribed_RNA"/>
</dbReference>
<dbReference type="EMBL" id="HBUE01284240">
    <property type="protein sequence ID" value="CAG6570604.1"/>
    <property type="molecule type" value="Transcribed_RNA"/>
</dbReference>
<feature type="region of interest" description="Disordered" evidence="1">
    <location>
        <begin position="1"/>
        <end position="23"/>
    </location>
</feature>
<dbReference type="EMBL" id="HBUE01178662">
    <property type="protein sequence ID" value="CAG6519056.1"/>
    <property type="molecule type" value="Transcribed_RNA"/>
</dbReference>
<evidence type="ECO:0000313" key="2">
    <source>
        <dbReference type="EMBL" id="CAG6445477.1"/>
    </source>
</evidence>